<evidence type="ECO:0000313" key="1">
    <source>
        <dbReference type="EMBL" id="QJI01622.1"/>
    </source>
</evidence>
<dbReference type="AlphaFoldDB" id="A0A6M3XUT7"/>
<protein>
    <submittedName>
        <fullName evidence="1">Uncharacterized protein</fullName>
    </submittedName>
</protein>
<reference evidence="1" key="1">
    <citation type="submission" date="2020-03" db="EMBL/GenBank/DDBJ databases">
        <title>The deep terrestrial virosphere.</title>
        <authorList>
            <person name="Holmfeldt K."/>
            <person name="Nilsson E."/>
            <person name="Simone D."/>
            <person name="Lopez-Fernandez M."/>
            <person name="Wu X."/>
            <person name="de Brujin I."/>
            <person name="Lundin D."/>
            <person name="Andersson A."/>
            <person name="Bertilsson S."/>
            <person name="Dopson M."/>
        </authorList>
    </citation>
    <scope>NUCLEOTIDE SEQUENCE</scope>
    <source>
        <strain evidence="1">TM448B02664</strain>
    </source>
</reference>
<name>A0A6M3XUT7_9ZZZZ</name>
<accession>A0A6M3XUT7</accession>
<gene>
    <name evidence="1" type="ORF">TM448B02664_0010</name>
</gene>
<dbReference type="EMBL" id="MT144937">
    <property type="protein sequence ID" value="QJI01622.1"/>
    <property type="molecule type" value="Genomic_DNA"/>
</dbReference>
<organism evidence="1">
    <name type="scientific">viral metagenome</name>
    <dbReference type="NCBI Taxonomy" id="1070528"/>
    <lineage>
        <taxon>unclassified sequences</taxon>
        <taxon>metagenomes</taxon>
        <taxon>organismal metagenomes</taxon>
    </lineage>
</organism>
<proteinExistence type="predicted"/>
<sequence>MVPVISWLILLAVRIGAPAMAEALPAEACPYGCVESGGERYALTRDDVVWLARAAQCEVGDFIPRPEAQAALWALVQNHQRQRAIRPALTLAGLVIGYSACCSPKWATGGPRAPHPRITPRADETRALRWRQIPRRTRAFVVGLLRGHYPNRWPGYVYVFTAGYEGHADRHWDGPYYVRADDGRTRNAYWRDPSTAAWTSDTVRIIGGGSGLARLAAVE</sequence>